<comment type="caution">
    <text evidence="1">The sequence shown here is derived from an EMBL/GenBank/DDBJ whole genome shotgun (WGS) entry which is preliminary data.</text>
</comment>
<evidence type="ECO:0008006" key="3">
    <source>
        <dbReference type="Google" id="ProtNLM"/>
    </source>
</evidence>
<dbReference type="RefSeq" id="WP_190424140.1">
    <property type="nucleotide sequence ID" value="NZ_JAAOCA010000030.1"/>
</dbReference>
<keyword evidence="2" id="KW-1185">Reference proteome</keyword>
<evidence type="ECO:0000313" key="2">
    <source>
        <dbReference type="Proteomes" id="UP000805841"/>
    </source>
</evidence>
<name>A0ABR7Z748_9PSED</name>
<gene>
    <name evidence="1" type="ORF">HAQ05_20985</name>
</gene>
<reference evidence="1 2" key="1">
    <citation type="journal article" date="2020" name="Insects">
        <title>Bacteria Belonging to Pseudomonas typographi sp. nov. from the Bark Beetle Ips typographus Have Genomic Potential to Aid in the Host Ecology.</title>
        <authorList>
            <person name="Peral-Aranega E."/>
            <person name="Saati-Santamaria Z."/>
            <person name="Kolarik M."/>
            <person name="Rivas R."/>
            <person name="Garcia-Fraile P."/>
        </authorList>
    </citation>
    <scope>NUCLEOTIDE SEQUENCE [LARGE SCALE GENOMIC DNA]</scope>
    <source>
        <strain evidence="1 2">CA3A</strain>
    </source>
</reference>
<dbReference type="Proteomes" id="UP000805841">
    <property type="component" value="Unassembled WGS sequence"/>
</dbReference>
<protein>
    <recommendedName>
        <fullName evidence="3">Prophage PssSM-01</fullName>
    </recommendedName>
</protein>
<evidence type="ECO:0000313" key="1">
    <source>
        <dbReference type="EMBL" id="MBD1601158.1"/>
    </source>
</evidence>
<accession>A0ABR7Z748</accession>
<sequence length="79" mass="8357">MALQTIFADRLEDSVLTINGLAEVLRDQIAQRGSDPAPQLSDVGIDAILGAIVIISRAAHDDLCELMNDHFPGATGGDQ</sequence>
<organism evidence="1 2">
    <name type="scientific">Pseudomonas typographi</name>
    <dbReference type="NCBI Taxonomy" id="2715964"/>
    <lineage>
        <taxon>Bacteria</taxon>
        <taxon>Pseudomonadati</taxon>
        <taxon>Pseudomonadota</taxon>
        <taxon>Gammaproteobacteria</taxon>
        <taxon>Pseudomonadales</taxon>
        <taxon>Pseudomonadaceae</taxon>
        <taxon>Pseudomonas</taxon>
    </lineage>
</organism>
<dbReference type="EMBL" id="JAAOCA010000030">
    <property type="protein sequence ID" value="MBD1601158.1"/>
    <property type="molecule type" value="Genomic_DNA"/>
</dbReference>
<proteinExistence type="predicted"/>